<dbReference type="Proteomes" id="UP001187471">
    <property type="component" value="Unassembled WGS sequence"/>
</dbReference>
<evidence type="ECO:0000259" key="3">
    <source>
        <dbReference type="Pfam" id="PF25597"/>
    </source>
</evidence>
<protein>
    <recommendedName>
        <fullName evidence="6">Reverse transcriptase Ty1/copia-type domain-containing protein</fullName>
    </recommendedName>
</protein>
<dbReference type="Pfam" id="PF07727">
    <property type="entry name" value="RVT_2"/>
    <property type="match status" value="1"/>
</dbReference>
<dbReference type="InterPro" id="IPR043502">
    <property type="entry name" value="DNA/RNA_pol_sf"/>
</dbReference>
<feature type="region of interest" description="Disordered" evidence="1">
    <location>
        <begin position="77"/>
        <end position="116"/>
    </location>
</feature>
<comment type="caution">
    <text evidence="4">The sequence shown here is derived from an EMBL/GenBank/DDBJ whole genome shotgun (WGS) entry which is preliminary data.</text>
</comment>
<evidence type="ECO:0008006" key="6">
    <source>
        <dbReference type="Google" id="ProtNLM"/>
    </source>
</evidence>
<dbReference type="InterPro" id="IPR013103">
    <property type="entry name" value="RVT_2"/>
</dbReference>
<evidence type="ECO:0000313" key="5">
    <source>
        <dbReference type="Proteomes" id="UP001187471"/>
    </source>
</evidence>
<evidence type="ECO:0000259" key="2">
    <source>
        <dbReference type="Pfam" id="PF07727"/>
    </source>
</evidence>
<reference evidence="4" key="1">
    <citation type="submission" date="2022-12" db="EMBL/GenBank/DDBJ databases">
        <title>Draft genome assemblies for two species of Escallonia (Escalloniales).</title>
        <authorList>
            <person name="Chanderbali A."/>
            <person name="Dervinis C."/>
            <person name="Anghel I."/>
            <person name="Soltis D."/>
            <person name="Soltis P."/>
            <person name="Zapata F."/>
        </authorList>
    </citation>
    <scope>NUCLEOTIDE SEQUENCE</scope>
    <source>
        <strain evidence="4">UCBG92.1500</strain>
        <tissue evidence="4">Leaf</tissue>
    </source>
</reference>
<dbReference type="InterPro" id="IPR057670">
    <property type="entry name" value="SH3_retrovirus"/>
</dbReference>
<feature type="domain" description="Reverse transcriptase Ty1/copia-type" evidence="2">
    <location>
        <begin position="298"/>
        <end position="377"/>
    </location>
</feature>
<evidence type="ECO:0000313" key="4">
    <source>
        <dbReference type="EMBL" id="KAK2979360.1"/>
    </source>
</evidence>
<dbReference type="AlphaFoldDB" id="A0AA88RSY1"/>
<proteinExistence type="predicted"/>
<feature type="domain" description="Retroviral polymerase SH3-like" evidence="3">
    <location>
        <begin position="152"/>
        <end position="188"/>
    </location>
</feature>
<dbReference type="SUPFAM" id="SSF56672">
    <property type="entry name" value="DNA/RNA polymerases"/>
    <property type="match status" value="1"/>
</dbReference>
<sequence length="571" mass="64448">MDCTTFVGPDKLEEAEVIFLVKYFPRNVKGDVVKEFLKLEQREDETIKDYKARFARLSSSCAVTLDTYGQVLDKAQKVEKDDEARRPRSEKLRTQVHMTQSKEDMSHSDVNFSGGEENEFNKEDIGRLRSLLDSLEKSKVVGACLILELLSVFIGYSPTQKGYKCYNPTTRKTYVSADVTFVEEESYFSSPYLQGETSSMEDKDLFFREPSMLVKTSPVQTKSIPEVELISRGDSEAEPIESFPNLSEEPSRPINPTLTMPLKVYSRRIKPVINPVQVQETESSLGNEHSASGGVTALIVYVDDIIITVNDSDEKEALRKYLAKEFEIKDLGKLKYFLGIEVARSKEGIFVSQQKYVLDLLEETGKLGCRPSDTPIEPNHRLAEFMEGEPTDKGMYQRLVGKLIYLSHMRPDIAYAVSVVSQFMQNPKDVHLHAVYQILQYLKGSPGRGILFRKGTNMELEAYTDADYAGSLTDRRPTSRYYKEFQNFPHLAIKQPVQNTQEPAKACKTCGKNHRGLCYWESGACLAISTRDTGFGIALSLLSPNLLREGGCRTGCQELIKPQLLGLKLMP</sequence>
<keyword evidence="5" id="KW-1185">Reference proteome</keyword>
<evidence type="ECO:0000256" key="1">
    <source>
        <dbReference type="SAM" id="MobiDB-lite"/>
    </source>
</evidence>
<dbReference type="Pfam" id="PF25597">
    <property type="entry name" value="SH3_retrovirus"/>
    <property type="match status" value="1"/>
</dbReference>
<name>A0AA88RSY1_9ASTE</name>
<dbReference type="PANTHER" id="PTHR11439:SF470">
    <property type="entry name" value="CYSTEINE-RICH RLK (RECEPTOR-LIKE PROTEIN KINASE) 8"/>
    <property type="match status" value="1"/>
</dbReference>
<organism evidence="4 5">
    <name type="scientific">Escallonia rubra</name>
    <dbReference type="NCBI Taxonomy" id="112253"/>
    <lineage>
        <taxon>Eukaryota</taxon>
        <taxon>Viridiplantae</taxon>
        <taxon>Streptophyta</taxon>
        <taxon>Embryophyta</taxon>
        <taxon>Tracheophyta</taxon>
        <taxon>Spermatophyta</taxon>
        <taxon>Magnoliopsida</taxon>
        <taxon>eudicotyledons</taxon>
        <taxon>Gunneridae</taxon>
        <taxon>Pentapetalae</taxon>
        <taxon>asterids</taxon>
        <taxon>campanulids</taxon>
        <taxon>Escalloniales</taxon>
        <taxon>Escalloniaceae</taxon>
        <taxon>Escallonia</taxon>
    </lineage>
</organism>
<gene>
    <name evidence="4" type="ORF">RJ640_018440</name>
</gene>
<dbReference type="EMBL" id="JAVXUO010001766">
    <property type="protein sequence ID" value="KAK2979360.1"/>
    <property type="molecule type" value="Genomic_DNA"/>
</dbReference>
<feature type="compositionally biased region" description="Basic and acidic residues" evidence="1">
    <location>
        <begin position="77"/>
        <end position="93"/>
    </location>
</feature>
<accession>A0AA88RSY1</accession>
<dbReference type="PANTHER" id="PTHR11439">
    <property type="entry name" value="GAG-POL-RELATED RETROTRANSPOSON"/>
    <property type="match status" value="1"/>
</dbReference>